<proteinExistence type="predicted"/>
<dbReference type="GO" id="GO:0015658">
    <property type="term" value="F:branched-chain amino acid transmembrane transporter activity"/>
    <property type="evidence" value="ECO:0007669"/>
    <property type="project" value="InterPro"/>
</dbReference>
<dbReference type="PANTHER" id="PTHR30482">
    <property type="entry name" value="HIGH-AFFINITY BRANCHED-CHAIN AMINO ACID TRANSPORT SYSTEM PERMEASE"/>
    <property type="match status" value="1"/>
</dbReference>
<name>A0A3B0U405_9ZZZZ</name>
<keyword evidence="2" id="KW-1003">Cell membrane</keyword>
<sequence>MLTLRFFTRSRVALWLLIAGLAAAPLAAEATGNGYFISVLTRILIYGLAAMSLDFILGFGGLVSLGHAAFFGIGAYVAAILSFHVYEDTPVLFGLPGSNEALIVWPLAMVAAGMFAAGVGWVSLRTRGVYFIMITLAFGQMLFYFAISLEAYGGDDGMSLWWGRNVLAGIDLSNRMMFYYVCLVLLIAALVLFSRLVHSPFGRALRAARDNEPRIRAIGIDPIRPRLAAFALSGAVVGLAGALLTNQAEFVSPDILRWTRSGELLIMVILGGMGTLVGGIVGALALLMMEEVLIAFTEYWQVYLGPILIAVVLYARGGLWGFVARKGGRK</sequence>
<dbReference type="InterPro" id="IPR043428">
    <property type="entry name" value="LivM-like"/>
</dbReference>
<evidence type="ECO:0000256" key="4">
    <source>
        <dbReference type="ARBA" id="ARBA00022989"/>
    </source>
</evidence>
<feature type="transmembrane region" description="Helical" evidence="6">
    <location>
        <begin position="264"/>
        <end position="288"/>
    </location>
</feature>
<accession>A0A3B0U405</accession>
<organism evidence="7">
    <name type="scientific">hydrothermal vent metagenome</name>
    <dbReference type="NCBI Taxonomy" id="652676"/>
    <lineage>
        <taxon>unclassified sequences</taxon>
        <taxon>metagenomes</taxon>
        <taxon>ecological metagenomes</taxon>
    </lineage>
</organism>
<evidence type="ECO:0000256" key="1">
    <source>
        <dbReference type="ARBA" id="ARBA00004651"/>
    </source>
</evidence>
<keyword evidence="5 6" id="KW-0472">Membrane</keyword>
<feature type="transmembrane region" description="Helical" evidence="6">
    <location>
        <begin position="44"/>
        <end position="63"/>
    </location>
</feature>
<keyword evidence="4 6" id="KW-1133">Transmembrane helix</keyword>
<comment type="subcellular location">
    <subcellularLocation>
        <location evidence="1">Cell membrane</location>
        <topology evidence="1">Multi-pass membrane protein</topology>
    </subcellularLocation>
</comment>
<evidence type="ECO:0000313" key="7">
    <source>
        <dbReference type="EMBL" id="VAW14156.1"/>
    </source>
</evidence>
<feature type="transmembrane region" description="Helical" evidence="6">
    <location>
        <begin position="129"/>
        <end position="147"/>
    </location>
</feature>
<keyword evidence="3 6" id="KW-0812">Transmembrane</keyword>
<dbReference type="InterPro" id="IPR001851">
    <property type="entry name" value="ABC_transp_permease"/>
</dbReference>
<evidence type="ECO:0000256" key="3">
    <source>
        <dbReference type="ARBA" id="ARBA00022692"/>
    </source>
</evidence>
<dbReference type="PANTHER" id="PTHR30482:SF17">
    <property type="entry name" value="ABC TRANSPORTER ATP-BINDING PROTEIN"/>
    <property type="match status" value="1"/>
</dbReference>
<feature type="transmembrane region" description="Helical" evidence="6">
    <location>
        <begin position="102"/>
        <end position="122"/>
    </location>
</feature>
<evidence type="ECO:0000256" key="6">
    <source>
        <dbReference type="SAM" id="Phobius"/>
    </source>
</evidence>
<dbReference type="EMBL" id="UOEM01000071">
    <property type="protein sequence ID" value="VAW14156.1"/>
    <property type="molecule type" value="Genomic_DNA"/>
</dbReference>
<evidence type="ECO:0000256" key="5">
    <source>
        <dbReference type="ARBA" id="ARBA00023136"/>
    </source>
</evidence>
<protein>
    <submittedName>
        <fullName evidence="7">Branched-chain amino acid transport system permease protein LivM (TC 3.A.1.4.1)</fullName>
    </submittedName>
</protein>
<dbReference type="GO" id="GO:0005886">
    <property type="term" value="C:plasma membrane"/>
    <property type="evidence" value="ECO:0007669"/>
    <property type="project" value="UniProtKB-SubCell"/>
</dbReference>
<dbReference type="CDD" id="cd06581">
    <property type="entry name" value="TM_PBP1_LivM_like"/>
    <property type="match status" value="1"/>
</dbReference>
<feature type="transmembrane region" description="Helical" evidence="6">
    <location>
        <begin position="68"/>
        <end position="86"/>
    </location>
</feature>
<gene>
    <name evidence="7" type="ORF">MNBD_ALPHA09-459</name>
</gene>
<dbReference type="AlphaFoldDB" id="A0A3B0U405"/>
<feature type="transmembrane region" description="Helical" evidence="6">
    <location>
        <begin position="177"/>
        <end position="197"/>
    </location>
</feature>
<evidence type="ECO:0000256" key="2">
    <source>
        <dbReference type="ARBA" id="ARBA00022475"/>
    </source>
</evidence>
<reference evidence="7" key="1">
    <citation type="submission" date="2018-06" db="EMBL/GenBank/DDBJ databases">
        <authorList>
            <person name="Zhirakovskaya E."/>
        </authorList>
    </citation>
    <scope>NUCLEOTIDE SEQUENCE</scope>
</reference>
<feature type="transmembrane region" description="Helical" evidence="6">
    <location>
        <begin position="300"/>
        <end position="323"/>
    </location>
</feature>
<dbReference type="Pfam" id="PF02653">
    <property type="entry name" value="BPD_transp_2"/>
    <property type="match status" value="1"/>
</dbReference>